<protein>
    <recommendedName>
        <fullName evidence="3">RRM domain-containing protein</fullName>
    </recommendedName>
</protein>
<feature type="compositionally biased region" description="Basic and acidic residues" evidence="1">
    <location>
        <begin position="348"/>
        <end position="357"/>
    </location>
</feature>
<dbReference type="GO" id="GO:0003676">
    <property type="term" value="F:nucleic acid binding"/>
    <property type="evidence" value="ECO:0007669"/>
    <property type="project" value="InterPro"/>
</dbReference>
<proteinExistence type="predicted"/>
<dbReference type="Gene3D" id="3.30.70.330">
    <property type="match status" value="1"/>
</dbReference>
<evidence type="ECO:0000313" key="2">
    <source>
        <dbReference type="EMBL" id="CAD8837588.1"/>
    </source>
</evidence>
<accession>A0A7S1A065</accession>
<evidence type="ECO:0008006" key="3">
    <source>
        <dbReference type="Google" id="ProtNLM"/>
    </source>
</evidence>
<sequence length="603" mass="64672">MPEVDTSLPLGTLLRLAAMGRAGSPTSCSSSKALSGSLPRTSYPSKCMVAGIGPVDIDVESSKTEWRPVSESFCSLQAHLTDLQAEDPNRVLIARKISRMGFRSEEILAKHFSAYGSVKRVLVAHAKVKPRSGARHVRPGSLGFVVMENVEAVERILSAGAEQIVAKCPISVERFKQSPDPSSAQVTADESADKDTDKNLVMLVGSLKRLAHIANETQKSGSLSGLECVETVALSRLTQQYLEDFQQICQQRADSLAQNRGTLQSPQRQNQSQSRSNSMTQNASLAFVQSASVALARSASIVMAQNVATSVATSLAESAAAQNVPFPQMESAQVPSTRLSAPLAVVKEEGHEGERNAVHSSRLPGPTARRSQEVGFSASGDARQPRPTDSFVGSVESPCGLASLRHCDQNCRPHPYRQQEQQAHQEKRAEQDALVSWPNQTLGMYLTELKEEDPRCVLIARRIGKMGFRSHEGLTAHYSRYGEVQRVLVPNSQVKPLRRSGAPRIRPGSLGFVVMSNASAVERILAEGKEQVVAGCRICVEHFEHTARDNKCGTSLDLRADSAMSTSTGGTGSRSGSNGSEGSNKGTGATAESQHEGSDGSSS</sequence>
<reference evidence="2" key="1">
    <citation type="submission" date="2021-01" db="EMBL/GenBank/DDBJ databases">
        <authorList>
            <person name="Corre E."/>
            <person name="Pelletier E."/>
            <person name="Niang G."/>
            <person name="Scheremetjew M."/>
            <person name="Finn R."/>
            <person name="Kale V."/>
            <person name="Holt S."/>
            <person name="Cochrane G."/>
            <person name="Meng A."/>
            <person name="Brown T."/>
            <person name="Cohen L."/>
        </authorList>
    </citation>
    <scope>NUCLEOTIDE SEQUENCE</scope>
</reference>
<dbReference type="CDD" id="cd00590">
    <property type="entry name" value="RRM_SF"/>
    <property type="match status" value="1"/>
</dbReference>
<feature type="region of interest" description="Disordered" evidence="1">
    <location>
        <begin position="563"/>
        <end position="603"/>
    </location>
</feature>
<dbReference type="AlphaFoldDB" id="A0A7S1A065"/>
<feature type="compositionally biased region" description="Basic and acidic residues" evidence="1">
    <location>
        <begin position="593"/>
        <end position="603"/>
    </location>
</feature>
<dbReference type="InterPro" id="IPR012677">
    <property type="entry name" value="Nucleotide-bd_a/b_plait_sf"/>
</dbReference>
<feature type="region of interest" description="Disordered" evidence="1">
    <location>
        <begin position="259"/>
        <end position="278"/>
    </location>
</feature>
<dbReference type="InterPro" id="IPR035979">
    <property type="entry name" value="RBD_domain_sf"/>
</dbReference>
<name>A0A7S1A065_NOCSC</name>
<evidence type="ECO:0000256" key="1">
    <source>
        <dbReference type="SAM" id="MobiDB-lite"/>
    </source>
</evidence>
<dbReference type="EMBL" id="HBFQ01017172">
    <property type="protein sequence ID" value="CAD8837588.1"/>
    <property type="molecule type" value="Transcribed_RNA"/>
</dbReference>
<feature type="compositionally biased region" description="Low complexity" evidence="1">
    <location>
        <begin position="264"/>
        <end position="278"/>
    </location>
</feature>
<organism evidence="2">
    <name type="scientific">Noctiluca scintillans</name>
    <name type="common">Sea sparkle</name>
    <name type="synonym">Red tide dinoflagellate</name>
    <dbReference type="NCBI Taxonomy" id="2966"/>
    <lineage>
        <taxon>Eukaryota</taxon>
        <taxon>Sar</taxon>
        <taxon>Alveolata</taxon>
        <taxon>Dinophyceae</taxon>
        <taxon>Noctilucales</taxon>
        <taxon>Noctilucaceae</taxon>
        <taxon>Noctiluca</taxon>
    </lineage>
</organism>
<feature type="region of interest" description="Disordered" evidence="1">
    <location>
        <begin position="348"/>
        <end position="392"/>
    </location>
</feature>
<dbReference type="SUPFAM" id="SSF54928">
    <property type="entry name" value="RNA-binding domain, RBD"/>
    <property type="match status" value="1"/>
</dbReference>
<gene>
    <name evidence="2" type="ORF">NSCI0253_LOCUS11936</name>
</gene>
<feature type="compositionally biased region" description="Low complexity" evidence="1">
    <location>
        <begin position="574"/>
        <end position="588"/>
    </location>
</feature>